<dbReference type="InterPro" id="IPR001279">
    <property type="entry name" value="Metallo-B-lactamas"/>
</dbReference>
<dbReference type="GO" id="GO:0046872">
    <property type="term" value="F:metal ion binding"/>
    <property type="evidence" value="ECO:0007669"/>
    <property type="project" value="UniProtKB-KW"/>
</dbReference>
<dbReference type="Gene3D" id="3.60.15.10">
    <property type="entry name" value="Ribonuclease Z/Hydroxyacylglutathione hydrolase-like"/>
    <property type="match status" value="1"/>
</dbReference>
<evidence type="ECO:0000313" key="3">
    <source>
        <dbReference type="Proteomes" id="UP000245887"/>
    </source>
</evidence>
<dbReference type="Pfam" id="PF23023">
    <property type="entry name" value="Anti-Pycsar_Apyc1"/>
    <property type="match status" value="1"/>
</dbReference>
<dbReference type="GO" id="GO:0042781">
    <property type="term" value="F:3'-tRNA processing endoribonuclease activity"/>
    <property type="evidence" value="ECO:0007669"/>
    <property type="project" value="TreeGrafter"/>
</dbReference>
<comment type="caution">
    <text evidence="2">The sequence shown here is derived from an EMBL/GenBank/DDBJ whole genome shotgun (WGS) entry which is preliminary data.</text>
</comment>
<dbReference type="PANTHER" id="PTHR46018">
    <property type="entry name" value="ZINC PHOSPHODIESTERASE ELAC PROTEIN 1"/>
    <property type="match status" value="1"/>
</dbReference>
<accession>A0A2U1CYM5</accession>
<dbReference type="Proteomes" id="UP000245887">
    <property type="component" value="Unassembled WGS sequence"/>
</dbReference>
<dbReference type="SMART" id="SM00849">
    <property type="entry name" value="Lactamase_B"/>
    <property type="match status" value="1"/>
</dbReference>
<reference evidence="2 3" key="1">
    <citation type="submission" date="2018-04" db="EMBL/GenBank/DDBJ databases">
        <title>Genomic Encyclopedia of Type Strains, Phase IV (KMG-IV): sequencing the most valuable type-strain genomes for metagenomic binning, comparative biology and taxonomic classification.</title>
        <authorList>
            <person name="Goeker M."/>
        </authorList>
    </citation>
    <scope>NUCLEOTIDE SEQUENCE [LARGE SCALE GENOMIC DNA]</scope>
    <source>
        <strain evidence="2 3">DSM 28688</strain>
    </source>
</reference>
<evidence type="ECO:0000313" key="2">
    <source>
        <dbReference type="EMBL" id="PVY77601.1"/>
    </source>
</evidence>
<name>A0A2U1CYM5_9GAMM</name>
<protein>
    <submittedName>
        <fullName evidence="2">Ribonuclease BN (tRNA processing enzyme)</fullName>
    </submittedName>
</protein>
<gene>
    <name evidence="2" type="ORF">C8D92_103288</name>
</gene>
<dbReference type="OrthoDB" id="9803916at2"/>
<dbReference type="PANTHER" id="PTHR46018:SF7">
    <property type="entry name" value="RIBONUCLEASE Z"/>
    <property type="match status" value="1"/>
</dbReference>
<sequence length="262" mass="29516">MARLTMLGVGHSEAMAHWNNNAMITSNGRHLLIDAGYTIKYALNDQGLTLADIDAVFITHTHADHCFGLERMAYECRFRYGFKPRLILPPGVYEELWHQTLRGVMGQVGEGPATLDDFFDVEILRGDRFTFEGVDLRCFQNRHTPAKPSYGLFINDHLLFSGDTRAIPDIIGPLNPSVILHDCTLADWNPVHASLGELETAYSSDLRRRMYLMSYEDHFETVRPVVESRFAGFARQGQAFMLRPAASRSAGGSEAQRHELVT</sequence>
<dbReference type="EMBL" id="QEKQ01000003">
    <property type="protein sequence ID" value="PVY77601.1"/>
    <property type="molecule type" value="Genomic_DNA"/>
</dbReference>
<dbReference type="SUPFAM" id="SSF56281">
    <property type="entry name" value="Metallo-hydrolase/oxidoreductase"/>
    <property type="match status" value="1"/>
</dbReference>
<dbReference type="InterPro" id="IPR036866">
    <property type="entry name" value="RibonucZ/Hydroxyglut_hydro"/>
</dbReference>
<organism evidence="2 3">
    <name type="scientific">Tamilnaduibacter salinus</name>
    <dbReference type="NCBI Taxonomy" id="1484056"/>
    <lineage>
        <taxon>Bacteria</taxon>
        <taxon>Pseudomonadati</taxon>
        <taxon>Pseudomonadota</taxon>
        <taxon>Gammaproteobacteria</taxon>
        <taxon>Pseudomonadales</taxon>
        <taxon>Marinobacteraceae</taxon>
        <taxon>Tamilnaduibacter</taxon>
    </lineage>
</organism>
<dbReference type="RefSeq" id="WP_116918791.1">
    <property type="nucleotide sequence ID" value="NZ_QEKQ01000003.1"/>
</dbReference>
<proteinExistence type="predicted"/>
<dbReference type="AlphaFoldDB" id="A0A2U1CYM5"/>
<evidence type="ECO:0000259" key="1">
    <source>
        <dbReference type="SMART" id="SM00849"/>
    </source>
</evidence>
<feature type="domain" description="Metallo-beta-lactamase" evidence="1">
    <location>
        <begin position="19"/>
        <end position="205"/>
    </location>
</feature>